<dbReference type="RefSeq" id="WP_285878090.1">
    <property type="nucleotide sequence ID" value="NZ_JARFYN010000005.1"/>
</dbReference>
<dbReference type="SMART" id="SM00530">
    <property type="entry name" value="HTH_XRE"/>
    <property type="match status" value="2"/>
</dbReference>
<accession>A0ABT7K979</accession>
<sequence>MRILAPAEALRAARALLNLSQRGVAERAGISQKSLSVVENSSYLLADTNLLLVDFYLANNIQFLGEASIGSEITRCGVRWAAPSSQVTGKALEGLHAMDVAVSFKAARAFLGREQTDVAAAAGLTPAAVKGLEAGKTWAESYQTLVRYYKAEGLEFTGWGDPSTGKYYGVGVQWGSDKARS</sequence>
<dbReference type="InterPro" id="IPR001387">
    <property type="entry name" value="Cro/C1-type_HTH"/>
</dbReference>
<comment type="caution">
    <text evidence="2">The sequence shown here is derived from an EMBL/GenBank/DDBJ whole genome shotgun (WGS) entry which is preliminary data.</text>
</comment>
<gene>
    <name evidence="2" type="ORF">PY650_05830</name>
</gene>
<reference evidence="2" key="1">
    <citation type="submission" date="2023-06" db="EMBL/GenBank/DDBJ databases">
        <title>Phylogenetic Diversity of Rhizobium strains.</title>
        <authorList>
            <person name="Moura F.T."/>
            <person name="Helene L.C.F."/>
            <person name="Hungria M."/>
        </authorList>
    </citation>
    <scope>NUCLEOTIDE SEQUENCE</scope>
    <source>
        <strain evidence="2">CCGE524</strain>
    </source>
</reference>
<dbReference type="Pfam" id="PF01381">
    <property type="entry name" value="HTH_3"/>
    <property type="match status" value="1"/>
</dbReference>
<feature type="domain" description="HTH cro/C1-type" evidence="1">
    <location>
        <begin position="10"/>
        <end position="36"/>
    </location>
</feature>
<dbReference type="SUPFAM" id="SSF47413">
    <property type="entry name" value="lambda repressor-like DNA-binding domains"/>
    <property type="match status" value="2"/>
</dbReference>
<proteinExistence type="predicted"/>
<dbReference type="InterPro" id="IPR010982">
    <property type="entry name" value="Lambda_DNA-bd_dom_sf"/>
</dbReference>
<name>A0ABT7K979_9HYPH</name>
<protein>
    <submittedName>
        <fullName evidence="2">Helix-turn-helix domain-containing protein</fullName>
    </submittedName>
</protein>
<dbReference type="Proteomes" id="UP001172630">
    <property type="component" value="Unassembled WGS sequence"/>
</dbReference>
<organism evidence="2 3">
    <name type="scientific">Rhizobium calliandrae</name>
    <dbReference type="NCBI Taxonomy" id="1312182"/>
    <lineage>
        <taxon>Bacteria</taxon>
        <taxon>Pseudomonadati</taxon>
        <taxon>Pseudomonadota</taxon>
        <taxon>Alphaproteobacteria</taxon>
        <taxon>Hyphomicrobiales</taxon>
        <taxon>Rhizobiaceae</taxon>
        <taxon>Rhizobium/Agrobacterium group</taxon>
        <taxon>Rhizobium</taxon>
    </lineage>
</organism>
<evidence type="ECO:0000313" key="3">
    <source>
        <dbReference type="Proteomes" id="UP001172630"/>
    </source>
</evidence>
<dbReference type="PROSITE" id="PS50943">
    <property type="entry name" value="HTH_CROC1"/>
    <property type="match status" value="1"/>
</dbReference>
<dbReference type="EMBL" id="JARFYN010000005">
    <property type="protein sequence ID" value="MDL2405180.1"/>
    <property type="molecule type" value="Genomic_DNA"/>
</dbReference>
<evidence type="ECO:0000313" key="2">
    <source>
        <dbReference type="EMBL" id="MDL2405180.1"/>
    </source>
</evidence>
<evidence type="ECO:0000259" key="1">
    <source>
        <dbReference type="PROSITE" id="PS50943"/>
    </source>
</evidence>
<keyword evidence="3" id="KW-1185">Reference proteome</keyword>
<dbReference type="Gene3D" id="1.10.260.40">
    <property type="entry name" value="lambda repressor-like DNA-binding domains"/>
    <property type="match status" value="2"/>
</dbReference>